<evidence type="ECO:0000259" key="3">
    <source>
        <dbReference type="Pfam" id="PF11887"/>
    </source>
</evidence>
<dbReference type="EMBL" id="JBHTGP010000001">
    <property type="protein sequence ID" value="MFD0683193.1"/>
    <property type="molecule type" value="Genomic_DNA"/>
</dbReference>
<keyword evidence="1" id="KW-0472">Membrane</keyword>
<dbReference type="InterPro" id="IPR024516">
    <property type="entry name" value="Mce_C"/>
</dbReference>
<dbReference type="PANTHER" id="PTHR33371:SF18">
    <property type="entry name" value="MCE-FAMILY PROTEIN MCE3C"/>
    <property type="match status" value="1"/>
</dbReference>
<feature type="domain" description="Mammalian cell entry C-terminal" evidence="3">
    <location>
        <begin position="132"/>
        <end position="296"/>
    </location>
</feature>
<evidence type="ECO:0000313" key="4">
    <source>
        <dbReference type="EMBL" id="MFD0683193.1"/>
    </source>
</evidence>
<comment type="caution">
    <text evidence="4">The sequence shown here is derived from an EMBL/GenBank/DDBJ whole genome shotgun (WGS) entry which is preliminary data.</text>
</comment>
<accession>A0ABW2X9Q9</accession>
<evidence type="ECO:0000256" key="1">
    <source>
        <dbReference type="SAM" id="Phobius"/>
    </source>
</evidence>
<dbReference type="Pfam" id="PF11887">
    <property type="entry name" value="Mce4_CUP1"/>
    <property type="match status" value="1"/>
</dbReference>
<keyword evidence="1" id="KW-0812">Transmembrane</keyword>
<gene>
    <name evidence="4" type="ORF">ACFQZM_01685</name>
</gene>
<proteinExistence type="predicted"/>
<name>A0ABW2X9Q9_9ACTN</name>
<dbReference type="PANTHER" id="PTHR33371">
    <property type="entry name" value="INTERMEMBRANE PHOSPHOLIPID TRANSPORT SYSTEM BINDING PROTEIN MLAD-RELATED"/>
    <property type="match status" value="1"/>
</dbReference>
<protein>
    <submittedName>
        <fullName evidence="4">MlaD family protein</fullName>
    </submittedName>
</protein>
<evidence type="ECO:0000259" key="2">
    <source>
        <dbReference type="Pfam" id="PF02470"/>
    </source>
</evidence>
<feature type="transmembrane region" description="Helical" evidence="1">
    <location>
        <begin position="12"/>
        <end position="33"/>
    </location>
</feature>
<keyword evidence="1" id="KW-1133">Transmembrane helix</keyword>
<reference evidence="5" key="1">
    <citation type="journal article" date="2019" name="Int. J. Syst. Evol. Microbiol.">
        <title>The Global Catalogue of Microorganisms (GCM) 10K type strain sequencing project: providing services to taxonomists for standard genome sequencing and annotation.</title>
        <authorList>
            <consortium name="The Broad Institute Genomics Platform"/>
            <consortium name="The Broad Institute Genome Sequencing Center for Infectious Disease"/>
            <person name="Wu L."/>
            <person name="Ma J."/>
        </authorList>
    </citation>
    <scope>NUCLEOTIDE SEQUENCE [LARGE SCALE GENOMIC DNA]</scope>
    <source>
        <strain evidence="5">JCM 9371</strain>
    </source>
</reference>
<organism evidence="4 5">
    <name type="scientific">Actinomadura fibrosa</name>
    <dbReference type="NCBI Taxonomy" id="111802"/>
    <lineage>
        <taxon>Bacteria</taxon>
        <taxon>Bacillati</taxon>
        <taxon>Actinomycetota</taxon>
        <taxon>Actinomycetes</taxon>
        <taxon>Streptosporangiales</taxon>
        <taxon>Thermomonosporaceae</taxon>
        <taxon>Actinomadura</taxon>
    </lineage>
</organism>
<dbReference type="Proteomes" id="UP001597063">
    <property type="component" value="Unassembled WGS sequence"/>
</dbReference>
<feature type="domain" description="Mce/MlaD" evidence="2">
    <location>
        <begin position="41"/>
        <end position="116"/>
    </location>
</feature>
<dbReference type="InterPro" id="IPR005693">
    <property type="entry name" value="Mce"/>
</dbReference>
<dbReference type="InterPro" id="IPR052336">
    <property type="entry name" value="MlaD_Phospholipid_Transporter"/>
</dbReference>
<dbReference type="InterPro" id="IPR003399">
    <property type="entry name" value="Mce/MlaD"/>
</dbReference>
<dbReference type="RefSeq" id="WP_131757078.1">
    <property type="nucleotide sequence ID" value="NZ_CAACUY010000025.1"/>
</dbReference>
<sequence length="349" mass="36775">MALGSFRDRNRIAVGLVSAAVLAALVLGVYLVGTQGLLQDRYTITGVFADTGGLRSGDEVRMAGVRVGEVTSVSPDYRRGEVLITWKVDSSVALGPRTRAEIKVANVLGGRYLRLSGPVGTPHLADLPAARRRVPLERTESPTTVNDVLGASARTVAKLDTRSINAIVSEVNGIGAGDRGKLGHALTNLARLAGDVNAADPQIRRLLDNGDRVLTLAHAKDRQLSQLLSNVQTMLDELQRRRTELASFLGSGGRTVAALTRLIDQQQARLLSVIADLRSTLGTLRPATGDFNALLAWAGPTLSGLAGTGGNGPWLEVLATGLGPLSPRDLAELARMAPQAQTNPQGGKQ</sequence>
<dbReference type="NCBIfam" id="TIGR00996">
    <property type="entry name" value="Mtu_fam_mce"/>
    <property type="match status" value="1"/>
</dbReference>
<dbReference type="Pfam" id="PF02470">
    <property type="entry name" value="MlaD"/>
    <property type="match status" value="1"/>
</dbReference>
<evidence type="ECO:0000313" key="5">
    <source>
        <dbReference type="Proteomes" id="UP001597063"/>
    </source>
</evidence>
<keyword evidence="5" id="KW-1185">Reference proteome</keyword>